<evidence type="ECO:0000256" key="1">
    <source>
        <dbReference type="SAM" id="SignalP"/>
    </source>
</evidence>
<feature type="signal peptide" evidence="1">
    <location>
        <begin position="1"/>
        <end position="22"/>
    </location>
</feature>
<dbReference type="PATRIC" id="fig|1330047.3.peg.2554"/>
<proteinExistence type="predicted"/>
<feature type="chain" id="PRO_5004547620" evidence="1">
    <location>
        <begin position="23"/>
        <end position="321"/>
    </location>
</feature>
<evidence type="ECO:0000313" key="2">
    <source>
        <dbReference type="EMBL" id="EPR82488.1"/>
    </source>
</evidence>
<dbReference type="Pfam" id="PF16932">
    <property type="entry name" value="T4SS_TraI"/>
    <property type="match status" value="1"/>
</dbReference>
<dbReference type="AlphaFoldDB" id="S7Y380"/>
<dbReference type="InterPro" id="IPR031618">
    <property type="entry name" value="T4SS_TraI"/>
</dbReference>
<dbReference type="RefSeq" id="WP_004918901.1">
    <property type="nucleotide sequence ID" value="NZ_ASYZ01000147.1"/>
</dbReference>
<reference evidence="2 3" key="1">
    <citation type="submission" date="2013-05" db="EMBL/GenBank/DDBJ databases">
        <title>Genome assembly of Acinetobacter junii MTCC 11364.</title>
        <authorList>
            <person name="Khatri I."/>
            <person name="Singh N.K."/>
            <person name="Subramanian S."/>
            <person name="Mayilraj S."/>
        </authorList>
    </citation>
    <scope>NUCLEOTIDE SEQUENCE [LARGE SCALE GENOMIC DNA]</scope>
    <source>
        <strain evidence="2 3">MTCC 11364</strain>
    </source>
</reference>
<organism evidence="2 3">
    <name type="scientific">Acinetobacter junii CIP 107470 = MTCC 11364</name>
    <dbReference type="NCBI Taxonomy" id="1217666"/>
    <lineage>
        <taxon>Bacteria</taxon>
        <taxon>Pseudomonadati</taxon>
        <taxon>Pseudomonadota</taxon>
        <taxon>Gammaproteobacteria</taxon>
        <taxon>Moraxellales</taxon>
        <taxon>Moraxellaceae</taxon>
        <taxon>Acinetobacter</taxon>
    </lineage>
</organism>
<evidence type="ECO:0000313" key="3">
    <source>
        <dbReference type="Proteomes" id="UP000018420"/>
    </source>
</evidence>
<comment type="caution">
    <text evidence="2">The sequence shown here is derived from an EMBL/GenBank/DDBJ whole genome shotgun (WGS) entry which is preliminary data.</text>
</comment>
<sequence length="321" mass="35921">MMKRNYLTVALLFSAFGNFAYAAPATQADQDVVQVDVGTPIALDPLNLNKKGDKQASNAEVEIKSSSLDDLMNPTSKATTGVTDIRTEMLQTAARTVGFQNGLADAARVYIKELESRQEKLTQIFQFQTLVQKNGILPPVVVEAEDLSSFSDDQMRTANKVYKIIKSERFVSVPPSWKDYLFMGLISTPNDIIGVKPDNSAELKIWRKSLQKGWNEGQEQAAEILKANFNRLTRDFTGMMLYSSLRQQNMVDSTKVGESIVTVTASNDQLMLGDKHKRILNKASFNTNPMDWKPTLNRPSDLDEGKVTYPKLLDKKVLDKE</sequence>
<keyword evidence="1" id="KW-0732">Signal</keyword>
<dbReference type="Proteomes" id="UP000018420">
    <property type="component" value="Unassembled WGS sequence"/>
</dbReference>
<accession>S7Y380</accession>
<gene>
    <name evidence="2" type="ORF">L292_0722</name>
</gene>
<name>S7Y380_ACIJU</name>
<dbReference type="EMBL" id="ASYZ01000147">
    <property type="protein sequence ID" value="EPR82488.1"/>
    <property type="molecule type" value="Genomic_DNA"/>
</dbReference>
<protein>
    <submittedName>
        <fullName evidence="2">TraI</fullName>
    </submittedName>
</protein>